<accession>A0A8J8CIR6</accession>
<evidence type="ECO:0000256" key="2">
    <source>
        <dbReference type="SAM" id="MobiDB-lite"/>
    </source>
</evidence>
<organism evidence="3 4">
    <name type="scientific">Myxacorys almedinensis A</name>
    <dbReference type="NCBI Taxonomy" id="2690445"/>
    <lineage>
        <taxon>Bacteria</taxon>
        <taxon>Bacillati</taxon>
        <taxon>Cyanobacteriota</taxon>
        <taxon>Cyanophyceae</taxon>
        <taxon>Leptolyngbyales</taxon>
        <taxon>Leptolyngbyaceae</taxon>
        <taxon>Myxacorys</taxon>
        <taxon>Myxacorys almedinensis</taxon>
    </lineage>
</organism>
<dbReference type="Pfam" id="PF20711">
    <property type="entry name" value="DUF6825"/>
    <property type="match status" value="1"/>
</dbReference>
<proteinExistence type="predicted"/>
<dbReference type="GO" id="GO:0010027">
    <property type="term" value="P:thylakoid membrane organization"/>
    <property type="evidence" value="ECO:0007669"/>
    <property type="project" value="InterPro"/>
</dbReference>
<reference evidence="3" key="1">
    <citation type="submission" date="2019-12" db="EMBL/GenBank/DDBJ databases">
        <title>High-Quality draft genome sequences of three cyanobacteria isolated from the limestone walls of the Old Cathedral of Coimbra.</title>
        <authorList>
            <person name="Tiago I."/>
            <person name="Soares F."/>
            <person name="Portugal A."/>
        </authorList>
    </citation>
    <scope>NUCLEOTIDE SEQUENCE</scope>
    <source>
        <strain evidence="3">A</strain>
    </source>
</reference>
<feature type="region of interest" description="Disordered" evidence="2">
    <location>
        <begin position="58"/>
        <end position="83"/>
    </location>
</feature>
<dbReference type="EMBL" id="WVIE01000014">
    <property type="protein sequence ID" value="NDJ18198.1"/>
    <property type="molecule type" value="Genomic_DNA"/>
</dbReference>
<keyword evidence="1" id="KW-0175">Coiled coil</keyword>
<name>A0A8J8CIR6_9CYAN</name>
<evidence type="ECO:0000256" key="1">
    <source>
        <dbReference type="SAM" id="Coils"/>
    </source>
</evidence>
<dbReference type="RefSeq" id="WP_162423726.1">
    <property type="nucleotide sequence ID" value="NZ_WVIE01000014.1"/>
</dbReference>
<evidence type="ECO:0000313" key="3">
    <source>
        <dbReference type="EMBL" id="NDJ18198.1"/>
    </source>
</evidence>
<keyword evidence="4" id="KW-1185">Reference proteome</keyword>
<dbReference type="AlphaFoldDB" id="A0A8J8CIR6"/>
<feature type="coiled-coil region" evidence="1">
    <location>
        <begin position="85"/>
        <end position="112"/>
    </location>
</feature>
<dbReference type="Proteomes" id="UP000646053">
    <property type="component" value="Unassembled WGS sequence"/>
</dbReference>
<dbReference type="InterPro" id="IPR040003">
    <property type="entry name" value="PG18-like"/>
</dbReference>
<feature type="compositionally biased region" description="Polar residues" evidence="2">
    <location>
        <begin position="62"/>
        <end position="74"/>
    </location>
</feature>
<dbReference type="PANTHER" id="PTHR35745:SF1">
    <property type="entry name" value="OS04G0513000 PROTEIN"/>
    <property type="match status" value="1"/>
</dbReference>
<evidence type="ECO:0008006" key="5">
    <source>
        <dbReference type="Google" id="ProtNLM"/>
    </source>
</evidence>
<protein>
    <recommendedName>
        <fullName evidence="5">Thylakoid lumen protein</fullName>
    </recommendedName>
</protein>
<evidence type="ECO:0000313" key="4">
    <source>
        <dbReference type="Proteomes" id="UP000646053"/>
    </source>
</evidence>
<gene>
    <name evidence="3" type="ORF">GS601_13005</name>
</gene>
<comment type="caution">
    <text evidence="3">The sequence shown here is derived from an EMBL/GenBank/DDBJ whole genome shotgun (WGS) entry which is preliminary data.</text>
</comment>
<dbReference type="PANTHER" id="PTHR35745">
    <property type="entry name" value="BNACNNG14650D PROTEIN"/>
    <property type="match status" value="1"/>
</dbReference>
<sequence>MNNSSLLRAFFVGRAIAEVVYEQVEAGVTEALSELGKFDAEQRENLRNFVEDVMDRAAREQAMQTRSTATSTPGGTAVDFAGAPSSDLQATIDDLRAEIAELRSQLQLYRSRSEQP</sequence>